<dbReference type="OrthoDB" id="5563016at2759"/>
<dbReference type="EMBL" id="KZ819286">
    <property type="protein sequence ID" value="PWO00236.1"/>
    <property type="molecule type" value="Genomic_DNA"/>
</dbReference>
<dbReference type="RefSeq" id="XP_025600514.1">
    <property type="nucleotide sequence ID" value="XM_025739487.1"/>
</dbReference>
<sequence>MAMSLALNWSPPPSSPLFDDAPNVHGAVESEPRRSTSSAQGGGDPRRHAHQASSSSLHGLAAPPTVRSNSTSPQPRSYAAAAEQQQPTRAASVPPPQQQQMQQQQQHMQQQQMQQMQQQQMFQLPAMGGFGAPFSSQMMPGMPAFGQAPMMGGPAPMAPPNQFAWAQYQQMLASQARHHAGGSDHSGGSSAAEDGRRRRTTSGPQRPPPLTYNDTLTQQAYPGVYVANAAMRALPPSGMLPQSTHSSGSSNNSSGSQAGSNGSGGFHPYRRAPTRSDAASNPAPIQFGHPTASPLPSPTLNGSLHAGLPPRTRSSSTASAGSGSARTGGAAPVSYSSVAAGSVRAAPHSQAVPQAGLSHLRGPGSRSSTLPSSSSDSLPRRPEASRSDSGRSDSGSMTPPSHSRQESSSSIASSTGGRTTPTPANAGVGGKKPSPLSQRAQPTADDDDDDSAAVYGGSDDGNDGRATPVQPAAAAPAKKGGLGKLRKALSFSTLSEIQAAEAAAAAPERQQGGRVIGRKSDAVSSQPPAFSNSSADTNGSTGSTRSTSPPRTPDNGAPVMPASSAASISSRRSGRPPLSGSAEGGGGKRSLFNRKFNSSTDNISISSTVSSASVMLRKVGNLGKLARRHSLMGLTNMFNKDKDGGRDGMQGDAFGTIPERGPGAADDSTLAASSSSSTLFGKKDKKADKASKTKKGAPALASVSHATVELESSDMMTPAASYVRQHQLQMKAEAEARAERERVAAAAAAAAESEARARASKTKTTDDVMETRQKMVEREKERLKSKRGWRKKLGVGSSTSSAAADAAAAAPTGLETMPSSSYTQVSPAGSTPLEEPQHAPYAGYAGAAAGSANGYDEQAYDGAGYDDDEEPLAPPRLPGSRGGEESGDEFETDSLRHWGEGIEQARASAANIKSVRGILKNTGQERPSGPAGVGAFEKPFAGRLRANSYDAPPVAAAGGVTPGVPLMSQMSETPAGTDRMDGVAPLRPDSPASGERTPTVESPIGSARNLPSGAPMGHHSNSSMPTLSLMMKPGSSNSVPQRSVTAPQKKRIIFAEQQIFHSTWPAHVYDRRGELATCNRLTPLLAQRIKEELNTYKMEEMAVAPTSRINTHFFV</sequence>
<reference evidence="2 3" key="1">
    <citation type="journal article" date="2018" name="Mol. Biol. Evol.">
        <title>Broad Genomic Sampling Reveals a Smut Pathogenic Ancestry of the Fungal Clade Ustilaginomycotina.</title>
        <authorList>
            <person name="Kijpornyongpan T."/>
            <person name="Mondo S.J."/>
            <person name="Barry K."/>
            <person name="Sandor L."/>
            <person name="Lee J."/>
            <person name="Lipzen A."/>
            <person name="Pangilinan J."/>
            <person name="LaButti K."/>
            <person name="Hainaut M."/>
            <person name="Henrissat B."/>
            <person name="Grigoriev I.V."/>
            <person name="Spatafora J.W."/>
            <person name="Aime M.C."/>
        </authorList>
    </citation>
    <scope>NUCLEOTIDE SEQUENCE [LARGE SCALE GENOMIC DNA]</scope>
    <source>
        <strain evidence="2 3">MCA 4186</strain>
    </source>
</reference>
<proteinExistence type="predicted"/>
<feature type="region of interest" description="Disordered" evidence="1">
    <location>
        <begin position="968"/>
        <end position="1025"/>
    </location>
</feature>
<accession>A0A316ZIT2</accession>
<feature type="region of interest" description="Disordered" evidence="1">
    <location>
        <begin position="1"/>
        <end position="119"/>
    </location>
</feature>
<feature type="region of interest" description="Disordered" evidence="1">
    <location>
        <begin position="852"/>
        <end position="892"/>
    </location>
</feature>
<feature type="compositionally biased region" description="Polar residues" evidence="1">
    <location>
        <begin position="66"/>
        <end position="75"/>
    </location>
</feature>
<evidence type="ECO:0000256" key="1">
    <source>
        <dbReference type="SAM" id="MobiDB-lite"/>
    </source>
</evidence>
<feature type="compositionally biased region" description="Low complexity" evidence="1">
    <location>
        <begin position="539"/>
        <end position="549"/>
    </location>
</feature>
<gene>
    <name evidence="2" type="ORF">FA09DRAFT_210777</name>
</gene>
<feature type="region of interest" description="Disordered" evidence="1">
    <location>
        <begin position="746"/>
        <end position="838"/>
    </location>
</feature>
<keyword evidence="3" id="KW-1185">Reference proteome</keyword>
<protein>
    <submittedName>
        <fullName evidence="2">Uncharacterized protein</fullName>
    </submittedName>
</protein>
<dbReference type="Proteomes" id="UP000245946">
    <property type="component" value="Unassembled WGS sequence"/>
</dbReference>
<feature type="compositionally biased region" description="Basic and acidic residues" evidence="1">
    <location>
        <begin position="378"/>
        <end position="391"/>
    </location>
</feature>
<feature type="compositionally biased region" description="Low complexity" evidence="1">
    <location>
        <begin position="246"/>
        <end position="260"/>
    </location>
</feature>
<feature type="compositionally biased region" description="Polar residues" evidence="1">
    <location>
        <begin position="522"/>
        <end position="538"/>
    </location>
</feature>
<feature type="compositionally biased region" description="Basic and acidic residues" evidence="1">
    <location>
        <begin position="681"/>
        <end position="691"/>
    </location>
</feature>
<organism evidence="2 3">
    <name type="scientific">Tilletiopsis washingtonensis</name>
    <dbReference type="NCBI Taxonomy" id="58919"/>
    <lineage>
        <taxon>Eukaryota</taxon>
        <taxon>Fungi</taxon>
        <taxon>Dikarya</taxon>
        <taxon>Basidiomycota</taxon>
        <taxon>Ustilaginomycotina</taxon>
        <taxon>Exobasidiomycetes</taxon>
        <taxon>Entylomatales</taxon>
        <taxon>Entylomatales incertae sedis</taxon>
        <taxon>Tilletiopsis</taxon>
    </lineage>
</organism>
<evidence type="ECO:0000313" key="2">
    <source>
        <dbReference type="EMBL" id="PWO00236.1"/>
    </source>
</evidence>
<feature type="compositionally biased region" description="Low complexity" evidence="1">
    <location>
        <begin position="797"/>
        <end position="810"/>
    </location>
</feature>
<feature type="compositionally biased region" description="Low complexity" evidence="1">
    <location>
        <begin position="98"/>
        <end position="119"/>
    </location>
</feature>
<dbReference type="STRING" id="58919.A0A316ZIT2"/>
<feature type="compositionally biased region" description="Basic and acidic residues" evidence="1">
    <location>
        <begin position="753"/>
        <end position="782"/>
    </location>
</feature>
<feature type="compositionally biased region" description="Low complexity" evidence="1">
    <location>
        <begin position="311"/>
        <end position="331"/>
    </location>
</feature>
<feature type="region of interest" description="Disordered" evidence="1">
    <location>
        <begin position="638"/>
        <end position="701"/>
    </location>
</feature>
<feature type="compositionally biased region" description="Polar residues" evidence="1">
    <location>
        <begin position="817"/>
        <end position="829"/>
    </location>
</feature>
<name>A0A316ZIT2_9BASI</name>
<evidence type="ECO:0000313" key="3">
    <source>
        <dbReference type="Proteomes" id="UP000245946"/>
    </source>
</evidence>
<dbReference type="GeneID" id="37267033"/>
<feature type="region of interest" description="Disordered" evidence="1">
    <location>
        <begin position="174"/>
        <end position="217"/>
    </location>
</feature>
<feature type="compositionally biased region" description="Low complexity" evidence="1">
    <location>
        <begin position="361"/>
        <end position="377"/>
    </location>
</feature>
<feature type="compositionally biased region" description="Low complexity" evidence="1">
    <location>
        <begin position="556"/>
        <end position="581"/>
    </location>
</feature>
<feature type="region of interest" description="Disordered" evidence="1">
    <location>
        <begin position="236"/>
        <end position="483"/>
    </location>
</feature>
<feature type="compositionally biased region" description="Basic residues" evidence="1">
    <location>
        <begin position="783"/>
        <end position="793"/>
    </location>
</feature>
<feature type="region of interest" description="Disordered" evidence="1">
    <location>
        <begin position="498"/>
        <end position="594"/>
    </location>
</feature>
<dbReference type="AlphaFoldDB" id="A0A316ZIT2"/>
<feature type="compositionally biased region" description="Low complexity" evidence="1">
    <location>
        <begin position="664"/>
        <end position="679"/>
    </location>
</feature>